<evidence type="ECO:0000256" key="5">
    <source>
        <dbReference type="ARBA" id="ARBA00023242"/>
    </source>
</evidence>
<dbReference type="RefSeq" id="XP_022137077.1">
    <property type="nucleotide sequence ID" value="XM_022281385.1"/>
</dbReference>
<dbReference type="OrthoDB" id="1911901at2759"/>
<evidence type="ECO:0000256" key="3">
    <source>
        <dbReference type="ARBA" id="ARBA00023125"/>
    </source>
</evidence>
<dbReference type="GO" id="GO:0005634">
    <property type="term" value="C:nucleus"/>
    <property type="evidence" value="ECO:0007669"/>
    <property type="project" value="UniProtKB-SubCell"/>
</dbReference>
<keyword evidence="8" id="KW-1185">Reference proteome</keyword>
<keyword evidence="2" id="KW-0805">Transcription regulation</keyword>
<feature type="compositionally biased region" description="Basic and acidic residues" evidence="6">
    <location>
        <begin position="55"/>
        <end position="66"/>
    </location>
</feature>
<evidence type="ECO:0000313" key="9">
    <source>
        <dbReference type="RefSeq" id="XP_022137077.1"/>
    </source>
</evidence>
<sequence>MEQGSYEQLHYQQNHHRSTTFPLQLLEKKEYDSHSQLEPELLAETSKKPSSKRTTTKDRHTKVDGRGRRTRMPALCAARVFQLTRELGHKSDGETIEWLLQQAEPAVIAATGTGTIPANFNSLNTSLRRSATSISLPSQLRSSSYYHPGVIPFNSQLPINMGEMTQAKEDHLGGQDPHRQMGSYLLQPSAGAGANIPANFWMLSDGNSAESLWRLPIIPSLNNQDGTASGSGGLRLTNLAGGPLTLLPGKPLALGPTDGGTIINQAHLNIYAAQNPPQGALPDTGVS</sequence>
<dbReference type="GO" id="GO:0043565">
    <property type="term" value="F:sequence-specific DNA binding"/>
    <property type="evidence" value="ECO:0007669"/>
    <property type="project" value="TreeGrafter"/>
</dbReference>
<dbReference type="Pfam" id="PF03634">
    <property type="entry name" value="TCP"/>
    <property type="match status" value="1"/>
</dbReference>
<feature type="domain" description="TCP" evidence="7">
    <location>
        <begin position="56"/>
        <end position="110"/>
    </location>
</feature>
<keyword evidence="5" id="KW-0539">Nucleus</keyword>
<dbReference type="PANTHER" id="PTHR31072:SF218">
    <property type="entry name" value="TRANSCRIPTION FACTOR TCP11-RELATED"/>
    <property type="match status" value="1"/>
</dbReference>
<name>A0A6J1C776_MOMCH</name>
<organism evidence="8 9">
    <name type="scientific">Momordica charantia</name>
    <name type="common">Bitter gourd</name>
    <name type="synonym">Balsam pear</name>
    <dbReference type="NCBI Taxonomy" id="3673"/>
    <lineage>
        <taxon>Eukaryota</taxon>
        <taxon>Viridiplantae</taxon>
        <taxon>Streptophyta</taxon>
        <taxon>Embryophyta</taxon>
        <taxon>Tracheophyta</taxon>
        <taxon>Spermatophyta</taxon>
        <taxon>Magnoliopsida</taxon>
        <taxon>eudicotyledons</taxon>
        <taxon>Gunneridae</taxon>
        <taxon>Pentapetalae</taxon>
        <taxon>rosids</taxon>
        <taxon>fabids</taxon>
        <taxon>Cucurbitales</taxon>
        <taxon>Cucurbitaceae</taxon>
        <taxon>Momordiceae</taxon>
        <taxon>Momordica</taxon>
    </lineage>
</organism>
<dbReference type="InterPro" id="IPR005333">
    <property type="entry name" value="Transcription_factor_TCP"/>
</dbReference>
<evidence type="ECO:0000256" key="6">
    <source>
        <dbReference type="SAM" id="MobiDB-lite"/>
    </source>
</evidence>
<feature type="compositionally biased region" description="Basic and acidic residues" evidence="6">
    <location>
        <begin position="28"/>
        <end position="37"/>
    </location>
</feature>
<evidence type="ECO:0000256" key="2">
    <source>
        <dbReference type="ARBA" id="ARBA00023015"/>
    </source>
</evidence>
<dbReference type="InterPro" id="IPR017887">
    <property type="entry name" value="TF_TCP_subgr"/>
</dbReference>
<evidence type="ECO:0000256" key="1">
    <source>
        <dbReference type="ARBA" id="ARBA00004123"/>
    </source>
</evidence>
<dbReference type="AlphaFoldDB" id="A0A6J1C776"/>
<dbReference type="GO" id="GO:0003700">
    <property type="term" value="F:DNA-binding transcription factor activity"/>
    <property type="evidence" value="ECO:0007669"/>
    <property type="project" value="InterPro"/>
</dbReference>
<accession>A0A6J1C776</accession>
<dbReference type="GeneID" id="111008639"/>
<feature type="region of interest" description="Disordered" evidence="6">
    <location>
        <begin position="28"/>
        <end position="66"/>
    </location>
</feature>
<protein>
    <submittedName>
        <fullName evidence="9">Transcription factor TCP15-like</fullName>
    </submittedName>
</protein>
<dbReference type="PROSITE" id="PS51369">
    <property type="entry name" value="TCP"/>
    <property type="match status" value="1"/>
</dbReference>
<gene>
    <name evidence="9" type="primary">LOC111008639</name>
</gene>
<evidence type="ECO:0000259" key="7">
    <source>
        <dbReference type="PROSITE" id="PS51369"/>
    </source>
</evidence>
<feature type="region of interest" description="Disordered" evidence="6">
    <location>
        <begin position="1"/>
        <end position="20"/>
    </location>
</feature>
<keyword evidence="3" id="KW-0238">DNA-binding</keyword>
<comment type="subcellular location">
    <subcellularLocation>
        <location evidence="1">Nucleus</location>
    </subcellularLocation>
</comment>
<reference evidence="9" key="1">
    <citation type="submission" date="2025-08" db="UniProtKB">
        <authorList>
            <consortium name="RefSeq"/>
        </authorList>
    </citation>
    <scope>IDENTIFICATION</scope>
    <source>
        <strain evidence="9">OHB3-1</strain>
    </source>
</reference>
<dbReference type="SMR" id="A0A6J1C776"/>
<dbReference type="PANTHER" id="PTHR31072">
    <property type="entry name" value="TRANSCRIPTION FACTOR TCP4-RELATED"/>
    <property type="match status" value="1"/>
</dbReference>
<evidence type="ECO:0000256" key="4">
    <source>
        <dbReference type="ARBA" id="ARBA00023163"/>
    </source>
</evidence>
<proteinExistence type="predicted"/>
<evidence type="ECO:0000313" key="8">
    <source>
        <dbReference type="Proteomes" id="UP000504603"/>
    </source>
</evidence>
<dbReference type="KEGG" id="mcha:111008639"/>
<keyword evidence="4" id="KW-0804">Transcription</keyword>
<dbReference type="Proteomes" id="UP000504603">
    <property type="component" value="Unplaced"/>
</dbReference>